<evidence type="ECO:0000256" key="16">
    <source>
        <dbReference type="SAM" id="Coils"/>
    </source>
</evidence>
<comment type="subcellular location">
    <subcellularLocation>
        <location evidence="2 15">Nucleus</location>
    </subcellularLocation>
</comment>
<feature type="coiled-coil region" evidence="16">
    <location>
        <begin position="63"/>
        <end position="97"/>
    </location>
</feature>
<dbReference type="InterPro" id="IPR017907">
    <property type="entry name" value="Znf_RING_CS"/>
</dbReference>
<evidence type="ECO:0000256" key="4">
    <source>
        <dbReference type="ARBA" id="ARBA00005555"/>
    </source>
</evidence>
<evidence type="ECO:0000256" key="17">
    <source>
        <dbReference type="SAM" id="MobiDB-lite"/>
    </source>
</evidence>
<protein>
    <recommendedName>
        <fullName evidence="15">E3 ubiquitin protein ligase</fullName>
        <ecNumber evidence="15">2.3.2.27</ecNumber>
    </recommendedName>
</protein>
<evidence type="ECO:0000256" key="6">
    <source>
        <dbReference type="ARBA" id="ARBA00022723"/>
    </source>
</evidence>
<dbReference type="PANTHER" id="PTHR23163:SF0">
    <property type="entry name" value="E3 UBIQUITIN-PROTEIN LIGASE BRE1"/>
    <property type="match status" value="1"/>
</dbReference>
<evidence type="ECO:0000313" key="19">
    <source>
        <dbReference type="EMBL" id="UJO18538.1"/>
    </source>
</evidence>
<feature type="region of interest" description="Disordered" evidence="17">
    <location>
        <begin position="238"/>
        <end position="283"/>
    </location>
</feature>
<comment type="similarity">
    <text evidence="4 15">Belongs to the BRE1 family.</text>
</comment>
<feature type="coiled-coil region" evidence="16">
    <location>
        <begin position="1000"/>
        <end position="1090"/>
    </location>
</feature>
<feature type="compositionally biased region" description="Polar residues" evidence="17">
    <location>
        <begin position="248"/>
        <end position="258"/>
    </location>
</feature>
<evidence type="ECO:0000256" key="11">
    <source>
        <dbReference type="ARBA" id="ARBA00023054"/>
    </source>
</evidence>
<keyword evidence="11 15" id="KW-0175">Coiled coil</keyword>
<keyword evidence="6 15" id="KW-0479">Metal-binding</keyword>
<keyword evidence="9 15" id="KW-0862">Zinc</keyword>
<dbReference type="OrthoDB" id="654191at2759"/>
<gene>
    <name evidence="19" type="ORF">CLAFUR5_07122</name>
</gene>
<reference evidence="19" key="2">
    <citation type="journal article" date="2022" name="Microb. Genom.">
        <title>A chromosome-scale genome assembly of the tomato pathogen Cladosporium fulvum reveals a compartmentalized genome architecture and the presence of a dispensable chromosome.</title>
        <authorList>
            <person name="Zaccaron A.Z."/>
            <person name="Chen L.H."/>
            <person name="Samaras A."/>
            <person name="Stergiopoulos I."/>
        </authorList>
    </citation>
    <scope>NUCLEOTIDE SEQUENCE</scope>
    <source>
        <strain evidence="19">Race5_Kim</strain>
    </source>
</reference>
<dbReference type="RefSeq" id="XP_047762904.1">
    <property type="nucleotide sequence ID" value="XM_047906270.1"/>
</dbReference>
<keyword evidence="8 15" id="KW-0833">Ubl conjugation pathway</keyword>
<dbReference type="PROSITE" id="PS00518">
    <property type="entry name" value="ZF_RING_1"/>
    <property type="match status" value="1"/>
</dbReference>
<dbReference type="GO" id="GO:0016567">
    <property type="term" value="P:protein ubiquitination"/>
    <property type="evidence" value="ECO:0007669"/>
    <property type="project" value="UniProtKB-UniRule"/>
</dbReference>
<evidence type="ECO:0000256" key="3">
    <source>
        <dbReference type="ARBA" id="ARBA00004906"/>
    </source>
</evidence>
<dbReference type="GO" id="GO:0005634">
    <property type="term" value="C:nucleus"/>
    <property type="evidence" value="ECO:0007669"/>
    <property type="project" value="UniProtKB-SubCell"/>
</dbReference>
<dbReference type="GO" id="GO:0061630">
    <property type="term" value="F:ubiquitin protein ligase activity"/>
    <property type="evidence" value="ECO:0007669"/>
    <property type="project" value="UniProtKB-EC"/>
</dbReference>
<dbReference type="CDD" id="cd16499">
    <property type="entry name" value="RING-HC_Bre1-like"/>
    <property type="match status" value="1"/>
</dbReference>
<evidence type="ECO:0000256" key="8">
    <source>
        <dbReference type="ARBA" id="ARBA00022786"/>
    </source>
</evidence>
<evidence type="ECO:0000256" key="1">
    <source>
        <dbReference type="ARBA" id="ARBA00000900"/>
    </source>
</evidence>
<evidence type="ECO:0000256" key="10">
    <source>
        <dbReference type="ARBA" id="ARBA00022853"/>
    </source>
</evidence>
<feature type="domain" description="RING-type" evidence="18">
    <location>
        <begin position="682"/>
        <end position="721"/>
    </location>
</feature>
<evidence type="ECO:0000256" key="14">
    <source>
        <dbReference type="PROSITE-ProRule" id="PRU00175"/>
    </source>
</evidence>
<dbReference type="Gene3D" id="3.30.40.10">
    <property type="entry name" value="Zinc/RING finger domain, C3HC4 (zinc finger)"/>
    <property type="match status" value="1"/>
</dbReference>
<feature type="coiled-coil region" evidence="16">
    <location>
        <begin position="574"/>
        <end position="664"/>
    </location>
</feature>
<dbReference type="GO" id="GO:0008270">
    <property type="term" value="F:zinc ion binding"/>
    <property type="evidence" value="ECO:0007669"/>
    <property type="project" value="UniProtKB-KW"/>
</dbReference>
<dbReference type="InterPro" id="IPR001841">
    <property type="entry name" value="Znf_RING"/>
</dbReference>
<evidence type="ECO:0000259" key="18">
    <source>
        <dbReference type="PROSITE" id="PS50089"/>
    </source>
</evidence>
<evidence type="ECO:0000313" key="20">
    <source>
        <dbReference type="Proteomes" id="UP000756132"/>
    </source>
</evidence>
<accession>A0A9Q8P9T6</accession>
<comment type="pathway">
    <text evidence="3 15">Protein modification; protein ubiquitination.</text>
</comment>
<dbReference type="PANTHER" id="PTHR23163">
    <property type="entry name" value="RING FINGER PROTEIN-RELATED"/>
    <property type="match status" value="1"/>
</dbReference>
<dbReference type="InterPro" id="IPR013956">
    <property type="entry name" value="E3_ubiquit_lig_Bre1"/>
</dbReference>
<evidence type="ECO:0000256" key="15">
    <source>
        <dbReference type="RuleBase" id="RU365038"/>
    </source>
</evidence>
<evidence type="ECO:0000256" key="13">
    <source>
        <dbReference type="ARBA" id="ARBA00059679"/>
    </source>
</evidence>
<dbReference type="SUPFAM" id="SSF57850">
    <property type="entry name" value="RING/U-box"/>
    <property type="match status" value="1"/>
</dbReference>
<dbReference type="Proteomes" id="UP000756132">
    <property type="component" value="Chromosome 6"/>
</dbReference>
<keyword evidence="5 15" id="KW-0808">Transferase</keyword>
<comment type="function">
    <text evidence="13">E3 ubiquitin-protein ligase that mediates monoubiquitination of histone H2B to form H2BK123ub1. H2BK123ub1 gives a specific tag for epigenetic transcriptional activation and is also a prerequisite for H3K4me and H3K79me formation.</text>
</comment>
<dbReference type="InterPro" id="IPR013083">
    <property type="entry name" value="Znf_RING/FYVE/PHD"/>
</dbReference>
<dbReference type="KEGG" id="ffu:CLAFUR5_07122"/>
<dbReference type="SMART" id="SM00184">
    <property type="entry name" value="RING"/>
    <property type="match status" value="1"/>
</dbReference>
<evidence type="ECO:0000256" key="5">
    <source>
        <dbReference type="ARBA" id="ARBA00022679"/>
    </source>
</evidence>
<evidence type="ECO:0000256" key="12">
    <source>
        <dbReference type="ARBA" id="ARBA00023242"/>
    </source>
</evidence>
<proteinExistence type="inferred from homology"/>
<feature type="coiled-coil region" evidence="16">
    <location>
        <begin position="879"/>
        <end position="969"/>
    </location>
</feature>
<dbReference type="InterPro" id="IPR018957">
    <property type="entry name" value="Znf_C3HC4_RING-type"/>
</dbReference>
<dbReference type="PROSITE" id="PS50089">
    <property type="entry name" value="ZF_RING_2"/>
    <property type="match status" value="1"/>
</dbReference>
<dbReference type="EMBL" id="CP090168">
    <property type="protein sequence ID" value="UJO18538.1"/>
    <property type="molecule type" value="Genomic_DNA"/>
</dbReference>
<keyword evidence="12 15" id="KW-0539">Nucleus</keyword>
<feature type="region of interest" description="Disordered" evidence="17">
    <location>
        <begin position="21"/>
        <end position="57"/>
    </location>
</feature>
<organism evidence="19 20">
    <name type="scientific">Passalora fulva</name>
    <name type="common">Tomato leaf mold</name>
    <name type="synonym">Cladosporium fulvum</name>
    <dbReference type="NCBI Taxonomy" id="5499"/>
    <lineage>
        <taxon>Eukaryota</taxon>
        <taxon>Fungi</taxon>
        <taxon>Dikarya</taxon>
        <taxon>Ascomycota</taxon>
        <taxon>Pezizomycotina</taxon>
        <taxon>Dothideomycetes</taxon>
        <taxon>Dothideomycetidae</taxon>
        <taxon>Mycosphaerellales</taxon>
        <taxon>Mycosphaerellaceae</taxon>
        <taxon>Fulvia</taxon>
    </lineage>
</organism>
<dbReference type="GO" id="GO:0006325">
    <property type="term" value="P:chromatin organization"/>
    <property type="evidence" value="ECO:0007669"/>
    <property type="project" value="UniProtKB-KW"/>
</dbReference>
<dbReference type="InterPro" id="IPR058643">
    <property type="entry name" value="BRE1-like_CC"/>
</dbReference>
<keyword evidence="7 14" id="KW-0863">Zinc-finger</keyword>
<evidence type="ECO:0000256" key="7">
    <source>
        <dbReference type="ARBA" id="ARBA00022771"/>
    </source>
</evidence>
<dbReference type="GO" id="GO:0033503">
    <property type="term" value="C:HULC complex"/>
    <property type="evidence" value="ECO:0007669"/>
    <property type="project" value="TreeGrafter"/>
</dbReference>
<dbReference type="AlphaFoldDB" id="A0A9Q8P9T6"/>
<dbReference type="Pfam" id="PF00097">
    <property type="entry name" value="zf-C3HC4"/>
    <property type="match status" value="1"/>
</dbReference>
<sequence>MTATQAHLPALPSLHTIEMEDRKRSLVNDVDDLAPSRKRLKDENGSTMRMAEDKEKDVEDFQKDAILRQMKEYRRQKKDAEDQLSELQKKTRRHNEHLRIIDAWFAQLLDEVRVLAGDKLPTPPPNATSWTGEELYKSALLFEDNDTFSDHLKVRSDGIKSAIADLFGRVPSASPDVESLKGQLNEVLAKEKEHVVELRQAIDEKNLSAERLEIATMRYLTAERKLDRAKSSQVLKLERQAIMGGNGDATTPTTSKSGATPKKEHSDTNGELENGVASAEAEAQRKEAIAAAEKQKAQLDEIEVENERLTNELSAARTKLASLSEDDYAETSLFKTLKSQYEDVIKRVNDLEATNVQLREEAQKYQSERAAYRNQMDDEARNQTSDIEAANARAETDLARVRHTRDQLSSEMSILKASEETPKTFIVLAQELAEAKDQRIAALESHVKRLEVQVGDAEVALGDLDDLDANAVKAKLRALHTQYQLLSNELPSMEAAWKKTQALASKKIDEVATWEEQVARLTAEKAKADQKYFAAMKAKDMRETELRTLKNQSSRSSEIVSQLKDGETKTKELCINLERQVADAKDSLNRIESQHRIAEQKLKEANTSAEGLKNNVDELKALIGAKDKETLGTAKAKRQAEEDLEKCKARLDDIKKQYDTLKKTRATVSSTSGDQWRNLAICPVCNANIRNTVLKLCGHVFCKSCITDLIQNRSRKCPTCEMQLFINDEFKALQRCWPPTYPTPTDINDLLVRMYMLGKHLQQQGHALPGLGELADVGLYRRTDARDVAMLSQDTSEITLTSSAVPPQFVSARAPSCPLIQPFEPTYPGDDMEKMLRRQERMRAMDEWYTNRQWEALQALEGDLTKHFDQRLASFQRQHAIDQKRLAELTIKLAEVQKEKAQIEDWLRQSEAKAVFGSGVSGHWATQKQRLLNENTSLKYSVEQATRQLNEYETTIDRLKAENARLADSSTKPLHGTTLAEMHKQTQALSSENVSLKDTLQRAMQQILDQRTTVDSLKAENTNLVDLSKKAQGRGLEYRAAITRLNNEKAQLITKYKVHETQHEAYVRDLLNQNSTLQSQNRRVDEAAKEVLAVCKTQQEEITRLEFELSVAKAALSSQLSIQQRRQVSSSSTEYTPPTSRSTSGSSVVYHEPPSAKKGTAKPESYPHIEMRVNRLAAVPAKRKLSRVVSESEGGRDVLGAVMRRLRERGKKVKQGEEQLSGMMWSRETSVSSQGSVMDWTVCG</sequence>
<dbReference type="GeneID" id="71987000"/>
<keyword evidence="20" id="KW-1185">Reference proteome</keyword>
<reference evidence="19" key="1">
    <citation type="submission" date="2021-12" db="EMBL/GenBank/DDBJ databases">
        <authorList>
            <person name="Zaccaron A."/>
            <person name="Stergiopoulos I."/>
        </authorList>
    </citation>
    <scope>NUCLEOTIDE SEQUENCE</scope>
    <source>
        <strain evidence="19">Race5_Kim</strain>
    </source>
</reference>
<dbReference type="EC" id="2.3.2.27" evidence="15"/>
<dbReference type="Pfam" id="PF26095">
    <property type="entry name" value="CC_Bre1"/>
    <property type="match status" value="1"/>
</dbReference>
<dbReference type="Pfam" id="PF08647">
    <property type="entry name" value="BRE1"/>
    <property type="match status" value="1"/>
</dbReference>
<comment type="catalytic activity">
    <reaction evidence="1 15">
        <text>S-ubiquitinyl-[E2 ubiquitin-conjugating enzyme]-L-cysteine + [acceptor protein]-L-lysine = [E2 ubiquitin-conjugating enzyme]-L-cysteine + N(6)-ubiquitinyl-[acceptor protein]-L-lysine.</text>
        <dbReference type="EC" id="2.3.2.27"/>
    </reaction>
</comment>
<evidence type="ECO:0000256" key="2">
    <source>
        <dbReference type="ARBA" id="ARBA00004123"/>
    </source>
</evidence>
<name>A0A9Q8P9T6_PASFU</name>
<feature type="compositionally biased region" description="Basic and acidic residues" evidence="17">
    <location>
        <begin position="40"/>
        <end position="57"/>
    </location>
</feature>
<keyword evidence="10 15" id="KW-0156">Chromatin regulator</keyword>
<evidence type="ECO:0000256" key="9">
    <source>
        <dbReference type="ARBA" id="ARBA00022833"/>
    </source>
</evidence>
<feature type="compositionally biased region" description="Low complexity" evidence="17">
    <location>
        <begin position="1122"/>
        <end position="1147"/>
    </location>
</feature>
<feature type="region of interest" description="Disordered" evidence="17">
    <location>
        <begin position="1122"/>
        <end position="1163"/>
    </location>
</feature>